<dbReference type="PANTHER" id="PTHR43872">
    <property type="entry name" value="MONOOXYGENASE, PUTATIVE (AFU_ORTHOLOGUE AFUA_8G02570)-RELATED"/>
    <property type="match status" value="1"/>
</dbReference>
<dbReference type="Proteomes" id="UP000010116">
    <property type="component" value="Unassembled WGS sequence"/>
</dbReference>
<dbReference type="SUPFAM" id="SSF51905">
    <property type="entry name" value="FAD/NAD(P)-binding domain"/>
    <property type="match status" value="2"/>
</dbReference>
<dbReference type="AlphaFoldDB" id="J4V1C8"/>
<evidence type="ECO:0000256" key="2">
    <source>
        <dbReference type="ARBA" id="ARBA00010139"/>
    </source>
</evidence>
<comment type="cofactor">
    <cofactor evidence="1">
        <name>FAD</name>
        <dbReference type="ChEBI" id="CHEBI:57692"/>
    </cofactor>
</comment>
<reference evidence="8 9" key="1">
    <citation type="journal article" date="2012" name="ISME J.">
        <title>Genomic insights to SAR86, an abundant and uncultivated marine bacterial lineage.</title>
        <authorList>
            <person name="Dupont C.L."/>
            <person name="Rusch D.B."/>
            <person name="Yooseph S."/>
            <person name="Lombardo M.J."/>
            <person name="Richter R.A."/>
            <person name="Valas R."/>
            <person name="Novotny M."/>
            <person name="Yee-Greenbaum J."/>
            <person name="Selengut J.D."/>
            <person name="Haft D.H."/>
            <person name="Halpern A.L."/>
            <person name="Lasken R.S."/>
            <person name="Nealson K."/>
            <person name="Friedman R."/>
            <person name="Venter J.C."/>
        </authorList>
    </citation>
    <scope>NUCLEOTIDE SEQUENCE [LARGE SCALE GENOMIC DNA]</scope>
</reference>
<keyword evidence="7 8" id="KW-0503">Monooxygenase</keyword>
<organism evidence="8 9">
    <name type="scientific">SAR86 cluster bacterium SAR86B</name>
    <dbReference type="NCBI Taxonomy" id="1123867"/>
    <lineage>
        <taxon>Bacteria</taxon>
        <taxon>Pseudomonadati</taxon>
        <taxon>Pseudomonadota</taxon>
        <taxon>Gammaproteobacteria</taxon>
        <taxon>SAR86 cluster</taxon>
    </lineage>
</organism>
<dbReference type="HOGENOM" id="CLU_032067_2_0_6"/>
<dbReference type="FunFam" id="3.50.50.60:FF:000228">
    <property type="entry name" value="FAD-containing monooxygenase EthA"/>
    <property type="match status" value="1"/>
</dbReference>
<proteinExistence type="inferred from homology"/>
<dbReference type="GO" id="GO:0004499">
    <property type="term" value="F:N,N-dimethylaniline monooxygenase activity"/>
    <property type="evidence" value="ECO:0007669"/>
    <property type="project" value="InterPro"/>
</dbReference>
<dbReference type="PRINTS" id="PR00411">
    <property type="entry name" value="PNDRDTASEI"/>
</dbReference>
<evidence type="ECO:0000256" key="7">
    <source>
        <dbReference type="ARBA" id="ARBA00023033"/>
    </source>
</evidence>
<dbReference type="Pfam" id="PF00743">
    <property type="entry name" value="FMO-like"/>
    <property type="match status" value="1"/>
</dbReference>
<accession>J4V1C8</accession>
<dbReference type="Gene3D" id="3.50.50.60">
    <property type="entry name" value="FAD/NAD(P)-binding domain"/>
    <property type="match status" value="3"/>
</dbReference>
<dbReference type="InterPro" id="IPR051820">
    <property type="entry name" value="FAD-binding_MO"/>
</dbReference>
<protein>
    <submittedName>
        <fullName evidence="8">Flavin binding monooxygenase</fullName>
    </submittedName>
</protein>
<dbReference type="InterPro" id="IPR036188">
    <property type="entry name" value="FAD/NAD-bd_sf"/>
</dbReference>
<name>J4V1C8_9GAMM</name>
<gene>
    <name evidence="8" type="ORF">NT02SARS_1267</name>
</gene>
<evidence type="ECO:0000313" key="8">
    <source>
        <dbReference type="EMBL" id="EJP72397.1"/>
    </source>
</evidence>
<keyword evidence="5" id="KW-0521">NADP</keyword>
<dbReference type="GO" id="GO:0050661">
    <property type="term" value="F:NADP binding"/>
    <property type="evidence" value="ECO:0007669"/>
    <property type="project" value="InterPro"/>
</dbReference>
<dbReference type="InterPro" id="IPR020946">
    <property type="entry name" value="Flavin_mOase-like"/>
</dbReference>
<evidence type="ECO:0000313" key="9">
    <source>
        <dbReference type="Proteomes" id="UP000010116"/>
    </source>
</evidence>
<dbReference type="EMBL" id="JH611193">
    <property type="protein sequence ID" value="EJP72397.1"/>
    <property type="molecule type" value="Genomic_DNA"/>
</dbReference>
<evidence type="ECO:0000256" key="5">
    <source>
        <dbReference type="ARBA" id="ARBA00022857"/>
    </source>
</evidence>
<keyword evidence="3" id="KW-0285">Flavoprotein</keyword>
<keyword evidence="4" id="KW-0274">FAD</keyword>
<dbReference type="GO" id="GO:0050660">
    <property type="term" value="F:flavin adenine dinucleotide binding"/>
    <property type="evidence" value="ECO:0007669"/>
    <property type="project" value="InterPro"/>
</dbReference>
<evidence type="ECO:0000256" key="1">
    <source>
        <dbReference type="ARBA" id="ARBA00001974"/>
    </source>
</evidence>
<evidence type="ECO:0000256" key="6">
    <source>
        <dbReference type="ARBA" id="ARBA00023002"/>
    </source>
</evidence>
<evidence type="ECO:0000256" key="4">
    <source>
        <dbReference type="ARBA" id="ARBA00022827"/>
    </source>
</evidence>
<sequence>MDPSKIYDVVIIGAGISGISSASHLQTYSPEAEYIVIENRKDIGGTWDLFKYPGIRSDSDMHTMGLKLFPWPGKKFLADGPSIKSYLMKAVEHFNIKEKISFNTNVVAINWNSLESLWYVKIKNNESNKVFEIKSRFVHSCAGYYRYSSGYKPEFKSSHLFNGLFVHPQEWNESIDYKNKNIVVIGSGATAITLVPAMAKKANHVTMIQRSPTYIASMSDEYKYLHYLAKISQKFSYLFIRFTNILRQQWMYRQIRKWPEKSREKILDLIKDELPKEFVDEHLTPNYYPWEQRLCIIPDNDLFKAINDNKASIITDSIDEFYEDGLILKSGKRIEADIIISATGLVLENFGGMEILLDDNRIEISNTVTYKSMMHSDIPNFLNTFGYINASWTLKADLTSKFLTRLINFMKKNSYQSCRPVIPKDMNLTDEWLSEFSSGYIQRARNIFPKQGNKKPWVNTQNYIIDWFEINHGK</sequence>
<comment type="similarity">
    <text evidence="2">Belongs to the FAD-binding monooxygenase family.</text>
</comment>
<keyword evidence="6" id="KW-0560">Oxidoreductase</keyword>
<evidence type="ECO:0000256" key="3">
    <source>
        <dbReference type="ARBA" id="ARBA00022630"/>
    </source>
</evidence>
<dbReference type="PANTHER" id="PTHR43872:SF1">
    <property type="entry name" value="MONOOXYGENASE, PUTATIVE (AFU_ORTHOLOGUE AFUA_8G02570)-RELATED"/>
    <property type="match status" value="1"/>
</dbReference>